<name>A0A939DJU9_9ALTE</name>
<dbReference type="Gene3D" id="3.30.300.20">
    <property type="match status" value="1"/>
</dbReference>
<evidence type="ECO:0000313" key="1">
    <source>
        <dbReference type="EMBL" id="MBN7823662.1"/>
    </source>
</evidence>
<dbReference type="PANTHER" id="PTHR34352">
    <property type="entry name" value="PROTEIN YHFA"/>
    <property type="match status" value="1"/>
</dbReference>
<protein>
    <submittedName>
        <fullName evidence="1">OsmC family protein</fullName>
    </submittedName>
</protein>
<accession>A0A939DJU9</accession>
<comment type="caution">
    <text evidence="1">The sequence shown here is derived from an EMBL/GenBank/DDBJ whole genome shotgun (WGS) entry which is preliminary data.</text>
</comment>
<keyword evidence="2" id="KW-1185">Reference proteome</keyword>
<dbReference type="RefSeq" id="WP_206571785.1">
    <property type="nucleotide sequence ID" value="NZ_JAFKCV010000001.1"/>
</dbReference>
<evidence type="ECO:0000313" key="2">
    <source>
        <dbReference type="Proteomes" id="UP000664654"/>
    </source>
</evidence>
<dbReference type="EMBL" id="JAFKCV010000001">
    <property type="protein sequence ID" value="MBN7823662.1"/>
    <property type="molecule type" value="Genomic_DNA"/>
</dbReference>
<organism evidence="1 2">
    <name type="scientific">Bowmanella dokdonensis</name>
    <dbReference type="NCBI Taxonomy" id="751969"/>
    <lineage>
        <taxon>Bacteria</taxon>
        <taxon>Pseudomonadati</taxon>
        <taxon>Pseudomonadota</taxon>
        <taxon>Gammaproteobacteria</taxon>
        <taxon>Alteromonadales</taxon>
        <taxon>Alteromonadaceae</taxon>
        <taxon>Bowmanella</taxon>
    </lineage>
</organism>
<sequence length="135" mass="14629">MKAKVQWLDNSRFVGTAESGHTVVMDGDKQSAASPMEMVLMAAGSCASVDVVSILKKARQQVSAVEVELSAERADAVPAVFVRMHLKFIVSGIDISEKHVERAVNLSAEKYCSVSIMLGKSVDVSHSFEVRQAEF</sequence>
<proteinExistence type="predicted"/>
<dbReference type="InterPro" id="IPR003718">
    <property type="entry name" value="OsmC/Ohr_fam"/>
</dbReference>
<dbReference type="AlphaFoldDB" id="A0A939DJU9"/>
<dbReference type="Gene3D" id="2.20.25.10">
    <property type="match status" value="1"/>
</dbReference>
<gene>
    <name evidence="1" type="ORF">J0A66_00360</name>
</gene>
<dbReference type="Proteomes" id="UP000664654">
    <property type="component" value="Unassembled WGS sequence"/>
</dbReference>
<dbReference type="SUPFAM" id="SSF82784">
    <property type="entry name" value="OsmC-like"/>
    <property type="match status" value="1"/>
</dbReference>
<dbReference type="PANTHER" id="PTHR34352:SF1">
    <property type="entry name" value="PROTEIN YHFA"/>
    <property type="match status" value="1"/>
</dbReference>
<dbReference type="InterPro" id="IPR015946">
    <property type="entry name" value="KH_dom-like_a/b"/>
</dbReference>
<dbReference type="Pfam" id="PF02566">
    <property type="entry name" value="OsmC"/>
    <property type="match status" value="1"/>
</dbReference>
<dbReference type="InterPro" id="IPR036102">
    <property type="entry name" value="OsmC/Ohrsf"/>
</dbReference>
<dbReference type="NCBIfam" id="NF008009">
    <property type="entry name" value="PRK10738.1"/>
    <property type="match status" value="1"/>
</dbReference>
<reference evidence="1" key="1">
    <citation type="submission" date="2021-03" db="EMBL/GenBank/DDBJ databases">
        <title>novel species isolated from a fishpond in China.</title>
        <authorList>
            <person name="Lu H."/>
            <person name="Cai Z."/>
        </authorList>
    </citation>
    <scope>NUCLEOTIDE SEQUENCE</scope>
    <source>
        <strain evidence="1">JCM 30855</strain>
    </source>
</reference>